<dbReference type="PANTHER" id="PTHR23233">
    <property type="entry name" value="SAL-LIKE PROTEIN"/>
    <property type="match status" value="1"/>
</dbReference>
<dbReference type="AlphaFoldDB" id="A0A6A6Q1N0"/>
<gene>
    <name evidence="13" type="ORF">BDY17DRAFT_322198</name>
</gene>
<dbReference type="InterPro" id="IPR013087">
    <property type="entry name" value="Znf_C2H2_type"/>
</dbReference>
<dbReference type="GO" id="GO:0005634">
    <property type="term" value="C:nucleus"/>
    <property type="evidence" value="ECO:0007669"/>
    <property type="project" value="UniProtKB-SubCell"/>
</dbReference>
<dbReference type="SUPFAM" id="SSF57667">
    <property type="entry name" value="beta-beta-alpha zinc fingers"/>
    <property type="match status" value="1"/>
</dbReference>
<accession>A0A6A6Q1N0</accession>
<evidence type="ECO:0000256" key="10">
    <source>
        <dbReference type="PROSITE-ProRule" id="PRU00042"/>
    </source>
</evidence>
<dbReference type="GO" id="GO:0008270">
    <property type="term" value="F:zinc ion binding"/>
    <property type="evidence" value="ECO:0007669"/>
    <property type="project" value="UniProtKB-KW"/>
</dbReference>
<organism evidence="13 14">
    <name type="scientific">Neohortaea acidophila</name>
    <dbReference type="NCBI Taxonomy" id="245834"/>
    <lineage>
        <taxon>Eukaryota</taxon>
        <taxon>Fungi</taxon>
        <taxon>Dikarya</taxon>
        <taxon>Ascomycota</taxon>
        <taxon>Pezizomycotina</taxon>
        <taxon>Dothideomycetes</taxon>
        <taxon>Dothideomycetidae</taxon>
        <taxon>Mycosphaerellales</taxon>
        <taxon>Teratosphaeriaceae</taxon>
        <taxon>Neohortaea</taxon>
    </lineage>
</organism>
<dbReference type="PROSITE" id="PS00028">
    <property type="entry name" value="ZINC_FINGER_C2H2_1"/>
    <property type="match status" value="2"/>
</dbReference>
<evidence type="ECO:0000256" key="5">
    <source>
        <dbReference type="ARBA" id="ARBA00022833"/>
    </source>
</evidence>
<keyword evidence="4 10" id="KW-0863">Zinc-finger</keyword>
<evidence type="ECO:0000256" key="4">
    <source>
        <dbReference type="ARBA" id="ARBA00022771"/>
    </source>
</evidence>
<dbReference type="Gene3D" id="3.30.160.60">
    <property type="entry name" value="Classic Zinc Finger"/>
    <property type="match status" value="2"/>
</dbReference>
<evidence type="ECO:0000256" key="2">
    <source>
        <dbReference type="ARBA" id="ARBA00022723"/>
    </source>
</evidence>
<feature type="domain" description="C2H2-type" evidence="12">
    <location>
        <begin position="307"/>
        <end position="336"/>
    </location>
</feature>
<dbReference type="FunFam" id="3.30.160.60:FF:001102">
    <property type="entry name" value="Transcription factor IIIA"/>
    <property type="match status" value="1"/>
</dbReference>
<dbReference type="EMBL" id="MU001633">
    <property type="protein sequence ID" value="KAF2485347.1"/>
    <property type="molecule type" value="Genomic_DNA"/>
</dbReference>
<dbReference type="GO" id="GO:0000978">
    <property type="term" value="F:RNA polymerase II cis-regulatory region sequence-specific DNA binding"/>
    <property type="evidence" value="ECO:0007669"/>
    <property type="project" value="TreeGrafter"/>
</dbReference>
<evidence type="ECO:0000256" key="9">
    <source>
        <dbReference type="ARBA" id="ARBA00038474"/>
    </source>
</evidence>
<evidence type="ECO:0000256" key="11">
    <source>
        <dbReference type="SAM" id="MobiDB-lite"/>
    </source>
</evidence>
<proteinExistence type="inferred from homology"/>
<feature type="region of interest" description="Disordered" evidence="11">
    <location>
        <begin position="135"/>
        <end position="155"/>
    </location>
</feature>
<keyword evidence="8" id="KW-0539">Nucleus</keyword>
<sequence length="346" mass="37067">MAMAVDSRQQSQFNMGYDPMRYQPSPHFTNPWVSAPATTQGHMYATAMPATSVAADSHRYAAPTSNVSAAYTGAPLPAPSMATGIASMDADLYERHGLQTSQDPSRSYGMGYTSAPAPSASAYAPIAAPQYSSAPYGYQADRRPSHPLASASDAERQNFHDALDASRGMVAMAHSEITPRNIYGHSSSSRSSMDSYGFPSAHSSGSSISSASTYPSYYNSSMSEASAGDYSSASESIDIPNPRTLPRPNGLVGANLPPAPQSMMGQFNSKVSSSSQKKHKCKICDKRFTRPSSLQTHMYSHTGEKPFACEVEGCGRHFSVVSNLRRHRKVHKGEGGDHPSPDDDDE</sequence>
<keyword evidence="5" id="KW-0862">Zinc</keyword>
<dbReference type="GO" id="GO:0000981">
    <property type="term" value="F:DNA-binding transcription factor activity, RNA polymerase II-specific"/>
    <property type="evidence" value="ECO:0007669"/>
    <property type="project" value="TreeGrafter"/>
</dbReference>
<evidence type="ECO:0000256" key="1">
    <source>
        <dbReference type="ARBA" id="ARBA00004123"/>
    </source>
</evidence>
<protein>
    <recommendedName>
        <fullName evidence="12">C2H2-type domain-containing protein</fullName>
    </recommendedName>
</protein>
<evidence type="ECO:0000313" key="14">
    <source>
        <dbReference type="Proteomes" id="UP000799767"/>
    </source>
</evidence>
<dbReference type="GeneID" id="54477767"/>
<feature type="region of interest" description="Disordered" evidence="11">
    <location>
        <begin position="181"/>
        <end position="209"/>
    </location>
</feature>
<evidence type="ECO:0000259" key="12">
    <source>
        <dbReference type="PROSITE" id="PS50157"/>
    </source>
</evidence>
<dbReference type="PANTHER" id="PTHR23233:SF84">
    <property type="entry name" value="FI23031P1"/>
    <property type="match status" value="1"/>
</dbReference>
<keyword evidence="2" id="KW-0479">Metal-binding</keyword>
<keyword evidence="6" id="KW-0805">Transcription regulation</keyword>
<comment type="subcellular location">
    <subcellularLocation>
        <location evidence="1">Nucleus</location>
    </subcellularLocation>
</comment>
<evidence type="ECO:0000313" key="13">
    <source>
        <dbReference type="EMBL" id="KAF2485347.1"/>
    </source>
</evidence>
<evidence type="ECO:0000256" key="7">
    <source>
        <dbReference type="ARBA" id="ARBA00023163"/>
    </source>
</evidence>
<evidence type="ECO:0000256" key="3">
    <source>
        <dbReference type="ARBA" id="ARBA00022737"/>
    </source>
</evidence>
<keyword evidence="7" id="KW-0804">Transcription</keyword>
<dbReference type="PROSITE" id="PS50157">
    <property type="entry name" value="ZINC_FINGER_C2H2_2"/>
    <property type="match status" value="2"/>
</dbReference>
<dbReference type="Proteomes" id="UP000799767">
    <property type="component" value="Unassembled WGS sequence"/>
</dbReference>
<dbReference type="OrthoDB" id="6077919at2759"/>
<name>A0A6A6Q1N0_9PEZI</name>
<feature type="region of interest" description="Disordered" evidence="11">
    <location>
        <begin position="327"/>
        <end position="346"/>
    </location>
</feature>
<comment type="similarity">
    <text evidence="9">Belongs to the sal C2H2-type zinc-finger protein family.</text>
</comment>
<evidence type="ECO:0000256" key="6">
    <source>
        <dbReference type="ARBA" id="ARBA00023015"/>
    </source>
</evidence>
<dbReference type="Pfam" id="PF00096">
    <property type="entry name" value="zf-C2H2"/>
    <property type="match status" value="2"/>
</dbReference>
<feature type="compositionally biased region" description="Low complexity" evidence="11">
    <location>
        <begin position="186"/>
        <end position="209"/>
    </location>
</feature>
<evidence type="ECO:0000256" key="8">
    <source>
        <dbReference type="ARBA" id="ARBA00023242"/>
    </source>
</evidence>
<dbReference type="FunFam" id="3.30.160.60:FF:000793">
    <property type="entry name" value="C2H2 finger domain protein FlbC"/>
    <property type="match status" value="1"/>
</dbReference>
<dbReference type="InterPro" id="IPR036236">
    <property type="entry name" value="Znf_C2H2_sf"/>
</dbReference>
<dbReference type="RefSeq" id="XP_033591916.1">
    <property type="nucleotide sequence ID" value="XM_033736765.1"/>
</dbReference>
<feature type="domain" description="C2H2-type" evidence="12">
    <location>
        <begin position="279"/>
        <end position="306"/>
    </location>
</feature>
<keyword evidence="14" id="KW-1185">Reference proteome</keyword>
<feature type="compositionally biased region" description="Basic and acidic residues" evidence="11">
    <location>
        <begin position="332"/>
        <end position="346"/>
    </location>
</feature>
<keyword evidence="3" id="KW-0677">Repeat</keyword>
<dbReference type="SMART" id="SM00355">
    <property type="entry name" value="ZnF_C2H2"/>
    <property type="match status" value="2"/>
</dbReference>
<reference evidence="13" key="1">
    <citation type="journal article" date="2020" name="Stud. Mycol.">
        <title>101 Dothideomycetes genomes: a test case for predicting lifestyles and emergence of pathogens.</title>
        <authorList>
            <person name="Haridas S."/>
            <person name="Albert R."/>
            <person name="Binder M."/>
            <person name="Bloem J."/>
            <person name="Labutti K."/>
            <person name="Salamov A."/>
            <person name="Andreopoulos B."/>
            <person name="Baker S."/>
            <person name="Barry K."/>
            <person name="Bills G."/>
            <person name="Bluhm B."/>
            <person name="Cannon C."/>
            <person name="Castanera R."/>
            <person name="Culley D."/>
            <person name="Daum C."/>
            <person name="Ezra D."/>
            <person name="Gonzalez J."/>
            <person name="Henrissat B."/>
            <person name="Kuo A."/>
            <person name="Liang C."/>
            <person name="Lipzen A."/>
            <person name="Lutzoni F."/>
            <person name="Magnuson J."/>
            <person name="Mondo S."/>
            <person name="Nolan M."/>
            <person name="Ohm R."/>
            <person name="Pangilinan J."/>
            <person name="Park H.-J."/>
            <person name="Ramirez L."/>
            <person name="Alfaro M."/>
            <person name="Sun H."/>
            <person name="Tritt A."/>
            <person name="Yoshinaga Y."/>
            <person name="Zwiers L.-H."/>
            <person name="Turgeon B."/>
            <person name="Goodwin S."/>
            <person name="Spatafora J."/>
            <person name="Crous P."/>
            <person name="Grigoriev I."/>
        </authorList>
    </citation>
    <scope>NUCLEOTIDE SEQUENCE</scope>
    <source>
        <strain evidence="13">CBS 113389</strain>
    </source>
</reference>
<dbReference type="InterPro" id="IPR051565">
    <property type="entry name" value="Sal_C2H2-zinc-finger"/>
</dbReference>